<comment type="subcellular location">
    <subcellularLocation>
        <location evidence="1">Cell membrane</location>
        <topology evidence="1">Multi-pass membrane protein</topology>
    </subcellularLocation>
    <subcellularLocation>
        <location evidence="7">Membrane</location>
        <topology evidence="7">Multi-pass membrane protein</topology>
    </subcellularLocation>
</comment>
<feature type="transmembrane region" description="Helical" evidence="7">
    <location>
        <begin position="57"/>
        <end position="79"/>
    </location>
</feature>
<feature type="transmembrane region" description="Helical" evidence="7">
    <location>
        <begin position="366"/>
        <end position="383"/>
    </location>
</feature>
<evidence type="ECO:0000313" key="8">
    <source>
        <dbReference type="EMBL" id="CAH3147336.1"/>
    </source>
</evidence>
<name>A0AAU9XG19_9CNID</name>
<evidence type="ECO:0000256" key="1">
    <source>
        <dbReference type="ARBA" id="ARBA00004651"/>
    </source>
</evidence>
<dbReference type="PANTHER" id="PTHR16024:SF28">
    <property type="entry name" value="XK-RELATED PROTEIN"/>
    <property type="match status" value="1"/>
</dbReference>
<evidence type="ECO:0000256" key="3">
    <source>
        <dbReference type="ARBA" id="ARBA00022475"/>
    </source>
</evidence>
<reference evidence="8 9" key="1">
    <citation type="submission" date="2022-05" db="EMBL/GenBank/DDBJ databases">
        <authorList>
            <consortium name="Genoscope - CEA"/>
            <person name="William W."/>
        </authorList>
    </citation>
    <scope>NUCLEOTIDE SEQUENCE [LARGE SCALE GENOMIC DNA]</scope>
</reference>
<dbReference type="PANTHER" id="PTHR16024">
    <property type="entry name" value="XK-RELATED PROTEIN"/>
    <property type="match status" value="1"/>
</dbReference>
<evidence type="ECO:0000256" key="5">
    <source>
        <dbReference type="ARBA" id="ARBA00022989"/>
    </source>
</evidence>
<evidence type="ECO:0000256" key="6">
    <source>
        <dbReference type="ARBA" id="ARBA00023136"/>
    </source>
</evidence>
<dbReference type="InterPro" id="IPR050895">
    <property type="entry name" value="XK-related_scramblase"/>
</dbReference>
<keyword evidence="5 7" id="KW-1133">Transmembrane helix</keyword>
<keyword evidence="3" id="KW-1003">Cell membrane</keyword>
<accession>A0AAU9XG19</accession>
<dbReference type="GO" id="GO:0005886">
    <property type="term" value="C:plasma membrane"/>
    <property type="evidence" value="ECO:0007669"/>
    <property type="project" value="UniProtKB-SubCell"/>
</dbReference>
<protein>
    <recommendedName>
        <fullName evidence="7">XK-related protein</fullName>
    </recommendedName>
</protein>
<keyword evidence="9" id="KW-1185">Reference proteome</keyword>
<comment type="similarity">
    <text evidence="2 7">Belongs to the XK family.</text>
</comment>
<proteinExistence type="inferred from homology"/>
<dbReference type="Proteomes" id="UP001159428">
    <property type="component" value="Unassembled WGS sequence"/>
</dbReference>
<gene>
    <name evidence="8" type="ORF">PMEA_00023329</name>
</gene>
<keyword evidence="4 7" id="KW-0812">Transmembrane</keyword>
<feature type="transmembrane region" description="Helical" evidence="7">
    <location>
        <begin position="330"/>
        <end position="354"/>
    </location>
</feature>
<evidence type="ECO:0000256" key="7">
    <source>
        <dbReference type="RuleBase" id="RU910716"/>
    </source>
</evidence>
<dbReference type="AlphaFoldDB" id="A0AAU9XG19"/>
<feature type="transmembrane region" description="Helical" evidence="7">
    <location>
        <begin position="241"/>
        <end position="260"/>
    </location>
</feature>
<comment type="caution">
    <text evidence="8">The sequence shown here is derived from an EMBL/GenBank/DDBJ whole genome shotgun (WGS) entry which is preliminary data.</text>
</comment>
<sequence>MFHSCAVVIATFIQNRDKVDCDTSTVSLTILPILSFADPITDILTVVEFYRSDHKTWFGVGLTFVVLPCFAFPVLFILFRAQSTASPSSWAKTALCAMHPFSAAFVRLEAFIFCLKKCWSGDNIDLDSSEQAEDVFTHIRFAVLFEAVLESAPQSIIQLYAITVQEEPAAMIQIISLPISFLTLAWAFTATDKWSLDEHIIITSSCDDLNVKHQLALYVTHLLLLSSRLSAICFFTVSYKWWVICVLTFHWSAVVIATFIQYRDEVECQTSGVLIPLFMGINCLRDDFVEFSIGKNAIGLTMSVYFSHILFVLENFFMILLFYFNYHLNAWYFLPVTVCVCVFSAVGSTMRIYLLRWLRKRPVGELKWYSLFVFFVGVILSFTDHITDILTLVEFYRADHKTWFDVGLTFVLLPCFVFQVLFVRLRTQLIASPSNLAMKTAFCALRPFSVTFTRLEVFFSFSRNCEVDRVSYEKAEDVFTHIEFAVLFEAVLESTPQFIIKLYAISLREEPAAIIQIISPPISCLILAWAAHQVAWYDISPLMLRGGSLSISSSTVINRTIIDHFDKLFERFDSQLSGSLDRVNDMISTIQSISETSLAEYLSYAACALSVINLVVFCVTFRCVFRMFRHQPKHKLSKEIEVPHYEKHATNN</sequence>
<organism evidence="8 9">
    <name type="scientific">Pocillopora meandrina</name>
    <dbReference type="NCBI Taxonomy" id="46732"/>
    <lineage>
        <taxon>Eukaryota</taxon>
        <taxon>Metazoa</taxon>
        <taxon>Cnidaria</taxon>
        <taxon>Anthozoa</taxon>
        <taxon>Hexacorallia</taxon>
        <taxon>Scleractinia</taxon>
        <taxon>Astrocoeniina</taxon>
        <taxon>Pocilloporidae</taxon>
        <taxon>Pocillopora</taxon>
    </lineage>
</organism>
<dbReference type="InterPro" id="IPR018629">
    <property type="entry name" value="XK-rel"/>
</dbReference>
<evidence type="ECO:0000256" key="4">
    <source>
        <dbReference type="ARBA" id="ARBA00022692"/>
    </source>
</evidence>
<dbReference type="EMBL" id="CALNXJ010000043">
    <property type="protein sequence ID" value="CAH3147336.1"/>
    <property type="molecule type" value="Genomic_DNA"/>
</dbReference>
<feature type="transmembrane region" description="Helical" evidence="7">
    <location>
        <begin position="511"/>
        <end position="531"/>
    </location>
</feature>
<feature type="transmembrane region" description="Helical" evidence="7">
    <location>
        <begin position="601"/>
        <end position="625"/>
    </location>
</feature>
<dbReference type="Pfam" id="PF09815">
    <property type="entry name" value="XK-related"/>
    <property type="match status" value="2"/>
</dbReference>
<keyword evidence="6 7" id="KW-0472">Membrane</keyword>
<evidence type="ECO:0000256" key="2">
    <source>
        <dbReference type="ARBA" id="ARBA00008789"/>
    </source>
</evidence>
<feature type="transmembrane region" description="Helical" evidence="7">
    <location>
        <begin position="403"/>
        <end position="423"/>
    </location>
</feature>
<feature type="transmembrane region" description="Helical" evidence="7">
    <location>
        <begin position="304"/>
        <end position="324"/>
    </location>
</feature>
<evidence type="ECO:0000313" key="9">
    <source>
        <dbReference type="Proteomes" id="UP001159428"/>
    </source>
</evidence>